<dbReference type="GO" id="GO:0016740">
    <property type="term" value="F:transferase activity"/>
    <property type="evidence" value="ECO:0007669"/>
    <property type="project" value="UniProtKB-KW"/>
</dbReference>
<protein>
    <submittedName>
        <fullName evidence="1">Transferase</fullName>
    </submittedName>
</protein>
<keyword evidence="2" id="KW-1185">Reference proteome</keyword>
<gene>
    <name evidence="1" type="ORF">ACFPZJ_20375</name>
</gene>
<dbReference type="Proteomes" id="UP001596154">
    <property type="component" value="Unassembled WGS sequence"/>
</dbReference>
<comment type="caution">
    <text evidence="1">The sequence shown here is derived from an EMBL/GenBank/DDBJ whole genome shotgun (WGS) entry which is preliminary data.</text>
</comment>
<sequence length="75" mass="8188">LTAAGRRRAAAACALAWAAGTGEFAWTRIAPGPRTRYEVTTMLATSVLIPPAATWHRLAGAWRHRHAPAWQEVVR</sequence>
<dbReference type="EMBL" id="JBHSNY010000006">
    <property type="protein sequence ID" value="MFC5636112.1"/>
    <property type="molecule type" value="Genomic_DNA"/>
</dbReference>
<organism evidence="1 2">
    <name type="scientific">Streptomyces bullii</name>
    <dbReference type="NCBI Taxonomy" id="349910"/>
    <lineage>
        <taxon>Bacteria</taxon>
        <taxon>Bacillati</taxon>
        <taxon>Actinomycetota</taxon>
        <taxon>Actinomycetes</taxon>
        <taxon>Kitasatosporales</taxon>
        <taxon>Streptomycetaceae</taxon>
        <taxon>Streptomyces</taxon>
    </lineage>
</organism>
<accession>A0ABW0US94</accession>
<evidence type="ECO:0000313" key="1">
    <source>
        <dbReference type="EMBL" id="MFC5636112.1"/>
    </source>
</evidence>
<keyword evidence="1" id="KW-0808">Transferase</keyword>
<reference evidence="2" key="1">
    <citation type="journal article" date="2019" name="Int. J. Syst. Evol. Microbiol.">
        <title>The Global Catalogue of Microorganisms (GCM) 10K type strain sequencing project: providing services to taxonomists for standard genome sequencing and annotation.</title>
        <authorList>
            <consortium name="The Broad Institute Genomics Platform"/>
            <consortium name="The Broad Institute Genome Sequencing Center for Infectious Disease"/>
            <person name="Wu L."/>
            <person name="Ma J."/>
        </authorList>
    </citation>
    <scope>NUCLEOTIDE SEQUENCE [LARGE SCALE GENOMIC DNA]</scope>
    <source>
        <strain evidence="2">CGMCC 4.7248</strain>
    </source>
</reference>
<feature type="non-terminal residue" evidence="1">
    <location>
        <position position="1"/>
    </location>
</feature>
<name>A0ABW0US94_9ACTN</name>
<proteinExistence type="predicted"/>
<evidence type="ECO:0000313" key="2">
    <source>
        <dbReference type="Proteomes" id="UP001596154"/>
    </source>
</evidence>